<dbReference type="EMBL" id="SMSI01000001">
    <property type="protein sequence ID" value="TDH39349.1"/>
    <property type="molecule type" value="Genomic_DNA"/>
</dbReference>
<proteinExistence type="inferred from homology"/>
<evidence type="ECO:0000256" key="9">
    <source>
        <dbReference type="RuleBase" id="RU000384"/>
    </source>
</evidence>
<name>A0A4R5PQM4_9HYPH</name>
<sequence length="462" mass="50761">MLNESQTATAEVNAEARVSPNAEAEKFLADNPDLESVDFLIADINGVLRGKWGPAEAISKVFAPGINLPLSIFGLDIWGREVEATGIHIETGDIDGYCRAIPGRVNRSPWSPRPAAQVLMSMYTEEGEPYPIDPRNALQGIVDRYTAKGLNPVVAFELEFYLVDPAAFRRSGRMGKDEGPGPEQQHMYSLSELRGQSDLFAEIRGAALAQNLPIDTIIKEAAPGQFEVNLKHRADPMAAADDTVLLRRVISECADNRGLKATFMAKPFLEWPGNGMHVHASVLDANGDNIFAGEDGDTRLQHAAAGLLSTLKDTLLFYIPSFNGYRRLQAGSYAPTRIAWGRNNRSVAVRVPASDDKARRLEHRMSGADANPYFVLAGVLGGMLEGIEAGRMPPPAVEGNAYNVPLPQLSDDMDDAIEDFERSDFIRRYFGAELRRIFGEIKRAELVAFDNEITPLERSTYL</sequence>
<evidence type="ECO:0000256" key="4">
    <source>
        <dbReference type="ARBA" id="ARBA00022741"/>
    </source>
</evidence>
<dbReference type="InterPro" id="IPR008147">
    <property type="entry name" value="Gln_synt_N"/>
</dbReference>
<protein>
    <submittedName>
        <fullName evidence="12">Glutamine synthetase</fullName>
    </submittedName>
</protein>
<dbReference type="PANTHER" id="PTHR43785">
    <property type="entry name" value="GAMMA-GLUTAMYLPUTRESCINE SYNTHETASE"/>
    <property type="match status" value="1"/>
</dbReference>
<feature type="domain" description="GS beta-grasp" evidence="10">
    <location>
        <begin position="32"/>
        <end position="127"/>
    </location>
</feature>
<evidence type="ECO:0000256" key="5">
    <source>
        <dbReference type="ARBA" id="ARBA00022840"/>
    </source>
</evidence>
<comment type="function">
    <text evidence="2">Catalyzes the ATP-dependent biosynthesis of glutamine from glutamate and ammonia.</text>
</comment>
<dbReference type="SMART" id="SM01230">
    <property type="entry name" value="Gln-synt_C"/>
    <property type="match status" value="1"/>
</dbReference>
<dbReference type="GO" id="GO:0006542">
    <property type="term" value="P:glutamine biosynthetic process"/>
    <property type="evidence" value="ECO:0007669"/>
    <property type="project" value="InterPro"/>
</dbReference>
<dbReference type="SUPFAM" id="SSF55931">
    <property type="entry name" value="Glutamine synthetase/guanido kinase"/>
    <property type="match status" value="1"/>
</dbReference>
<dbReference type="GO" id="GO:0004356">
    <property type="term" value="F:glutamine synthetase activity"/>
    <property type="evidence" value="ECO:0007669"/>
    <property type="project" value="InterPro"/>
</dbReference>
<evidence type="ECO:0000256" key="3">
    <source>
        <dbReference type="ARBA" id="ARBA00022598"/>
    </source>
</evidence>
<comment type="similarity">
    <text evidence="8 9">Belongs to the glutamine synthetase family.</text>
</comment>
<dbReference type="PROSITE" id="PS00181">
    <property type="entry name" value="GLNA_ATP"/>
    <property type="match status" value="1"/>
</dbReference>
<dbReference type="PANTHER" id="PTHR43785:SF12">
    <property type="entry name" value="TYPE-1 GLUTAMINE SYNTHETASE 2"/>
    <property type="match status" value="1"/>
</dbReference>
<evidence type="ECO:0000313" key="13">
    <source>
        <dbReference type="Proteomes" id="UP000295131"/>
    </source>
</evidence>
<organism evidence="12 13">
    <name type="scientific">Pseudohoeflea suaedae</name>
    <dbReference type="NCBI Taxonomy" id="877384"/>
    <lineage>
        <taxon>Bacteria</taxon>
        <taxon>Pseudomonadati</taxon>
        <taxon>Pseudomonadota</taxon>
        <taxon>Alphaproteobacteria</taxon>
        <taxon>Hyphomicrobiales</taxon>
        <taxon>Rhizobiaceae</taxon>
        <taxon>Pseudohoeflea</taxon>
    </lineage>
</organism>
<dbReference type="AlphaFoldDB" id="A0A4R5PQM4"/>
<dbReference type="OrthoDB" id="9807095at2"/>
<reference evidence="12 13" key="1">
    <citation type="journal article" date="2013" name="Int. J. Syst. Evol. Microbiol.">
        <title>Hoeflea suaedae sp. nov., an endophytic bacterium isolated from the root of the halophyte Suaeda maritima.</title>
        <authorList>
            <person name="Chung E.J."/>
            <person name="Park J.A."/>
            <person name="Pramanik P."/>
            <person name="Bibi F."/>
            <person name="Jeon C.O."/>
            <person name="Chung Y.R."/>
        </authorList>
    </citation>
    <scope>NUCLEOTIDE SEQUENCE [LARGE SCALE GENOMIC DNA]</scope>
    <source>
        <strain evidence="12 13">YC6898</strain>
    </source>
</reference>
<evidence type="ECO:0000256" key="6">
    <source>
        <dbReference type="ARBA" id="ARBA00022842"/>
    </source>
</evidence>
<dbReference type="InterPro" id="IPR027303">
    <property type="entry name" value="Gln_synth_gly_rich_site"/>
</dbReference>
<evidence type="ECO:0000256" key="1">
    <source>
        <dbReference type="ARBA" id="ARBA00001946"/>
    </source>
</evidence>
<dbReference type="PROSITE" id="PS51987">
    <property type="entry name" value="GS_CATALYTIC"/>
    <property type="match status" value="1"/>
</dbReference>
<dbReference type="Pfam" id="PF00120">
    <property type="entry name" value="Gln-synt_C"/>
    <property type="match status" value="1"/>
</dbReference>
<comment type="caution">
    <text evidence="12">The sequence shown here is derived from an EMBL/GenBank/DDBJ whole genome shotgun (WGS) entry which is preliminary data.</text>
</comment>
<dbReference type="PROSITE" id="PS51986">
    <property type="entry name" value="GS_BETA_GRASP"/>
    <property type="match status" value="1"/>
</dbReference>
<accession>A0A4R5PQM4</accession>
<dbReference type="InterPro" id="IPR036651">
    <property type="entry name" value="Gln_synt_N_sf"/>
</dbReference>
<feature type="domain" description="GS catalytic" evidence="11">
    <location>
        <begin position="134"/>
        <end position="462"/>
    </location>
</feature>
<keyword evidence="6" id="KW-0460">Magnesium</keyword>
<evidence type="ECO:0000256" key="7">
    <source>
        <dbReference type="ARBA" id="ARBA00023231"/>
    </source>
</evidence>
<dbReference type="InterPro" id="IPR014746">
    <property type="entry name" value="Gln_synth/guanido_kin_cat_dom"/>
</dbReference>
<keyword evidence="13" id="KW-1185">Reference proteome</keyword>
<dbReference type="Proteomes" id="UP000295131">
    <property type="component" value="Unassembled WGS sequence"/>
</dbReference>
<dbReference type="Gene3D" id="3.10.20.70">
    <property type="entry name" value="Glutamine synthetase, N-terminal domain"/>
    <property type="match status" value="1"/>
</dbReference>
<evidence type="ECO:0000259" key="11">
    <source>
        <dbReference type="PROSITE" id="PS51987"/>
    </source>
</evidence>
<keyword evidence="5" id="KW-0067">ATP-binding</keyword>
<evidence type="ECO:0000256" key="8">
    <source>
        <dbReference type="PROSITE-ProRule" id="PRU01330"/>
    </source>
</evidence>
<evidence type="ECO:0000259" key="10">
    <source>
        <dbReference type="PROSITE" id="PS51986"/>
    </source>
</evidence>
<dbReference type="RefSeq" id="WP_133284180.1">
    <property type="nucleotide sequence ID" value="NZ_SMSI01000001.1"/>
</dbReference>
<comment type="cofactor">
    <cofactor evidence="1">
        <name>Mg(2+)</name>
        <dbReference type="ChEBI" id="CHEBI:18420"/>
    </cofactor>
</comment>
<evidence type="ECO:0000313" key="12">
    <source>
        <dbReference type="EMBL" id="TDH39349.1"/>
    </source>
</evidence>
<dbReference type="GO" id="GO:0006598">
    <property type="term" value="P:polyamine catabolic process"/>
    <property type="evidence" value="ECO:0007669"/>
    <property type="project" value="TreeGrafter"/>
</dbReference>
<keyword evidence="4" id="KW-0547">Nucleotide-binding</keyword>
<gene>
    <name evidence="12" type="ORF">E2A64_09920</name>
</gene>
<keyword evidence="7" id="KW-0535">Nitrogen fixation</keyword>
<keyword evidence="3" id="KW-0436">Ligase</keyword>
<dbReference type="InterPro" id="IPR008146">
    <property type="entry name" value="Gln_synth_cat_dom"/>
</dbReference>
<dbReference type="GO" id="GO:0005524">
    <property type="term" value="F:ATP binding"/>
    <property type="evidence" value="ECO:0007669"/>
    <property type="project" value="UniProtKB-KW"/>
</dbReference>
<dbReference type="SUPFAM" id="SSF54368">
    <property type="entry name" value="Glutamine synthetase, N-terminal domain"/>
    <property type="match status" value="1"/>
</dbReference>
<evidence type="ECO:0000256" key="2">
    <source>
        <dbReference type="ARBA" id="ARBA00003117"/>
    </source>
</evidence>
<dbReference type="Gene3D" id="3.30.590.10">
    <property type="entry name" value="Glutamine synthetase/guanido kinase, catalytic domain"/>
    <property type="match status" value="1"/>
</dbReference>